<keyword evidence="4" id="KW-1185">Reference proteome</keyword>
<feature type="transmembrane region" description="Helical" evidence="2">
    <location>
        <begin position="21"/>
        <end position="43"/>
    </location>
</feature>
<evidence type="ECO:0000313" key="3">
    <source>
        <dbReference type="EMBL" id="WOJ93446.1"/>
    </source>
</evidence>
<keyword evidence="2" id="KW-1133">Transmembrane helix</keyword>
<protein>
    <submittedName>
        <fullName evidence="3">FxsA family protein</fullName>
    </submittedName>
</protein>
<proteinExistence type="predicted"/>
<evidence type="ECO:0000256" key="1">
    <source>
        <dbReference type="SAM" id="MobiDB-lite"/>
    </source>
</evidence>
<keyword evidence="2" id="KW-0812">Transmembrane</keyword>
<dbReference type="NCBIfam" id="NF008528">
    <property type="entry name" value="PRK11463.1-2"/>
    <property type="match status" value="1"/>
</dbReference>
<reference evidence="3 4" key="1">
    <citation type="submission" date="2023-10" db="EMBL/GenBank/DDBJ databases">
        <title>Two novel species belonging to the OM43/NOR5 clade.</title>
        <authorList>
            <person name="Park M."/>
        </authorList>
    </citation>
    <scope>NUCLEOTIDE SEQUENCE [LARGE SCALE GENOMIC DNA]</scope>
    <source>
        <strain evidence="3 4">IMCC43200</strain>
    </source>
</reference>
<dbReference type="RefSeq" id="WP_407348095.1">
    <property type="nucleotide sequence ID" value="NZ_CP136864.1"/>
</dbReference>
<feature type="region of interest" description="Disordered" evidence="1">
    <location>
        <begin position="117"/>
        <end position="144"/>
    </location>
</feature>
<dbReference type="Pfam" id="PF04186">
    <property type="entry name" value="FxsA"/>
    <property type="match status" value="1"/>
</dbReference>
<sequence length="144" mass="16011">MRWFFILLPWMELFTLIQLGSRIGAVETMLYVLATFFLGLAILRAQGMEIVNKLRAAQSGAAVIPQQLLGDELALGLAGLLLIVPGLITDFLAIIVLLGPLRRRIFTALGGKTHTATYQSRQTEQMRPGEPIEGEFRRLDDEDT</sequence>
<evidence type="ECO:0000256" key="2">
    <source>
        <dbReference type="SAM" id="Phobius"/>
    </source>
</evidence>
<feature type="compositionally biased region" description="Basic and acidic residues" evidence="1">
    <location>
        <begin position="134"/>
        <end position="144"/>
    </location>
</feature>
<evidence type="ECO:0000313" key="4">
    <source>
        <dbReference type="Proteomes" id="UP001626537"/>
    </source>
</evidence>
<dbReference type="Proteomes" id="UP001626537">
    <property type="component" value="Chromosome"/>
</dbReference>
<name>A0ABZ0I2P0_9GAMM</name>
<gene>
    <name evidence="3" type="ORF">R0135_16920</name>
</gene>
<dbReference type="PANTHER" id="PTHR35335:SF1">
    <property type="entry name" value="UPF0716 PROTEIN FXSA"/>
    <property type="match status" value="1"/>
</dbReference>
<dbReference type="EMBL" id="CP136864">
    <property type="protein sequence ID" value="WOJ93446.1"/>
    <property type="molecule type" value="Genomic_DNA"/>
</dbReference>
<organism evidence="3 4">
    <name type="scientific">Congregibacter variabilis</name>
    <dbReference type="NCBI Taxonomy" id="3081200"/>
    <lineage>
        <taxon>Bacteria</taxon>
        <taxon>Pseudomonadati</taxon>
        <taxon>Pseudomonadota</taxon>
        <taxon>Gammaproteobacteria</taxon>
        <taxon>Cellvibrionales</taxon>
        <taxon>Halieaceae</taxon>
        <taxon>Congregibacter</taxon>
    </lineage>
</organism>
<keyword evidence="2" id="KW-0472">Membrane</keyword>
<dbReference type="InterPro" id="IPR007313">
    <property type="entry name" value="FxsA"/>
</dbReference>
<dbReference type="PANTHER" id="PTHR35335">
    <property type="entry name" value="UPF0716 PROTEIN FXSA"/>
    <property type="match status" value="1"/>
</dbReference>
<accession>A0ABZ0I2P0</accession>
<feature type="transmembrane region" description="Helical" evidence="2">
    <location>
        <begin position="73"/>
        <end position="98"/>
    </location>
</feature>